<gene>
    <name evidence="1" type="ORF">M9H77_22249</name>
</gene>
<accession>A0ACC0ATY9</accession>
<protein>
    <submittedName>
        <fullName evidence="1">Uncharacterized protein</fullName>
    </submittedName>
</protein>
<sequence>MRHLLLLSAFPKKISLPTAKRGRFTSEQSEMVVSGSSGALLRLYCSSMGPYSRVIIYLLSPNVSLFELLLLLTVVRPGPVESFHYSVAAIRAVCAQEPITHPQEVSALLAVRRNLNDPFNFLWNWKRKKDPCLTYWNGVICMVNLTDGYQHVRELRLFRFNLSGTLAPELGQLSQMSILDFMWNNISGSIPKEMGNITSLAHLLLSGNQISGPLPDELGNLPNLVKFQLDLNHISGPLPESFAKLPKVKHFHMNNNSISGQIPPQLYKLPLLQHL</sequence>
<name>A0ACC0ATY9_CATRO</name>
<organism evidence="1 2">
    <name type="scientific">Catharanthus roseus</name>
    <name type="common">Madagascar periwinkle</name>
    <name type="synonym">Vinca rosea</name>
    <dbReference type="NCBI Taxonomy" id="4058"/>
    <lineage>
        <taxon>Eukaryota</taxon>
        <taxon>Viridiplantae</taxon>
        <taxon>Streptophyta</taxon>
        <taxon>Embryophyta</taxon>
        <taxon>Tracheophyta</taxon>
        <taxon>Spermatophyta</taxon>
        <taxon>Magnoliopsida</taxon>
        <taxon>eudicotyledons</taxon>
        <taxon>Gunneridae</taxon>
        <taxon>Pentapetalae</taxon>
        <taxon>asterids</taxon>
        <taxon>lamiids</taxon>
        <taxon>Gentianales</taxon>
        <taxon>Apocynaceae</taxon>
        <taxon>Rauvolfioideae</taxon>
        <taxon>Vinceae</taxon>
        <taxon>Catharanthinae</taxon>
        <taxon>Catharanthus</taxon>
    </lineage>
</organism>
<dbReference type="Proteomes" id="UP001060085">
    <property type="component" value="Linkage Group LG05"/>
</dbReference>
<evidence type="ECO:0000313" key="2">
    <source>
        <dbReference type="Proteomes" id="UP001060085"/>
    </source>
</evidence>
<reference evidence="2" key="1">
    <citation type="journal article" date="2023" name="Nat. Plants">
        <title>Single-cell RNA sequencing provides a high-resolution roadmap for understanding the multicellular compartmentation of specialized metabolism.</title>
        <authorList>
            <person name="Sun S."/>
            <person name="Shen X."/>
            <person name="Li Y."/>
            <person name="Li Y."/>
            <person name="Wang S."/>
            <person name="Li R."/>
            <person name="Zhang H."/>
            <person name="Shen G."/>
            <person name="Guo B."/>
            <person name="Wei J."/>
            <person name="Xu J."/>
            <person name="St-Pierre B."/>
            <person name="Chen S."/>
            <person name="Sun C."/>
        </authorList>
    </citation>
    <scope>NUCLEOTIDE SEQUENCE [LARGE SCALE GENOMIC DNA]</scope>
</reference>
<keyword evidence="2" id="KW-1185">Reference proteome</keyword>
<proteinExistence type="predicted"/>
<comment type="caution">
    <text evidence="1">The sequence shown here is derived from an EMBL/GenBank/DDBJ whole genome shotgun (WGS) entry which is preliminary data.</text>
</comment>
<evidence type="ECO:0000313" key="1">
    <source>
        <dbReference type="EMBL" id="KAI5662926.1"/>
    </source>
</evidence>
<dbReference type="EMBL" id="CM044705">
    <property type="protein sequence ID" value="KAI5662926.1"/>
    <property type="molecule type" value="Genomic_DNA"/>
</dbReference>